<feature type="transmembrane region" description="Helical" evidence="6">
    <location>
        <begin position="371"/>
        <end position="392"/>
    </location>
</feature>
<dbReference type="Proteomes" id="UP001387364">
    <property type="component" value="Chromosome"/>
</dbReference>
<feature type="transmembrane region" description="Helical" evidence="6">
    <location>
        <begin position="343"/>
        <end position="359"/>
    </location>
</feature>
<feature type="transmembrane region" description="Helical" evidence="6">
    <location>
        <begin position="99"/>
        <end position="118"/>
    </location>
</feature>
<feature type="transmembrane region" description="Helical" evidence="6">
    <location>
        <begin position="72"/>
        <end position="92"/>
    </location>
</feature>
<accession>A0ABZ2N913</accession>
<evidence type="ECO:0000256" key="3">
    <source>
        <dbReference type="ARBA" id="ARBA00022748"/>
    </source>
</evidence>
<dbReference type="InterPro" id="IPR002541">
    <property type="entry name" value="Cyt_c_assembly"/>
</dbReference>
<dbReference type="PANTHER" id="PTHR30071">
    <property type="entry name" value="HEME EXPORTER PROTEIN C"/>
    <property type="match status" value="1"/>
</dbReference>
<organism evidence="8 9">
    <name type="scientific">Bacillus kandeliae</name>
    <dbReference type="NCBI Taxonomy" id="3129297"/>
    <lineage>
        <taxon>Bacteria</taxon>
        <taxon>Bacillati</taxon>
        <taxon>Bacillota</taxon>
        <taxon>Bacilli</taxon>
        <taxon>Bacillales</taxon>
        <taxon>Bacillaceae</taxon>
        <taxon>Bacillus</taxon>
    </lineage>
</organism>
<evidence type="ECO:0000313" key="9">
    <source>
        <dbReference type="Proteomes" id="UP001387364"/>
    </source>
</evidence>
<protein>
    <submittedName>
        <fullName evidence="8">C-type cytochrome biogenesis protein CcsB</fullName>
    </submittedName>
</protein>
<feature type="domain" description="Cytochrome c assembly protein" evidence="7">
    <location>
        <begin position="70"/>
        <end position="192"/>
    </location>
</feature>
<gene>
    <name evidence="8" type="primary">ccsB</name>
    <name evidence="8" type="ORF">WDJ61_03775</name>
</gene>
<evidence type="ECO:0000313" key="8">
    <source>
        <dbReference type="EMBL" id="WXB93780.1"/>
    </source>
</evidence>
<keyword evidence="4 6" id="KW-1133">Transmembrane helix</keyword>
<keyword evidence="2 6" id="KW-0812">Transmembrane</keyword>
<comment type="subcellular location">
    <subcellularLocation>
        <location evidence="1">Membrane</location>
        <topology evidence="1">Multi-pass membrane protein</topology>
    </subcellularLocation>
</comment>
<feature type="transmembrane region" description="Helical" evidence="6">
    <location>
        <begin position="12"/>
        <end position="30"/>
    </location>
</feature>
<evidence type="ECO:0000256" key="4">
    <source>
        <dbReference type="ARBA" id="ARBA00022989"/>
    </source>
</evidence>
<proteinExistence type="predicted"/>
<keyword evidence="3" id="KW-0201">Cytochrome c-type biogenesis</keyword>
<dbReference type="Pfam" id="PF01578">
    <property type="entry name" value="Cytochrom_C_asm"/>
    <property type="match status" value="2"/>
</dbReference>
<feature type="transmembrane region" description="Helical" evidence="6">
    <location>
        <begin position="138"/>
        <end position="160"/>
    </location>
</feature>
<keyword evidence="5 6" id="KW-0472">Membrane</keyword>
<sequence length="399" mass="44925">MSTTSIIQLSSTSLYVSFILYLIAIVPLALSVKSKKSMFSKLGISLTAVGFVLQLVYFFTRWYAAGHAPVSNLYEFMTFFGIMLVGSFLIIYSMYRQPVIGLFVLPIALLVLGYANAFSKDVSPLIPALQSEWLTIHVITVAFASSVLSISFITGVIYLLKTIDPQEKGKRPFFLELVMYFLVVVVGFITITTVFNVTDYSKHMKFENQKKQIEVAEYTLPAITVPKNAIVVNMKGKNEYEETNQQNGLIEIPASIDAKKLNTVVWSFLTGTILYILIRLIARKKIIALLNPWTSKVNADLMDEISYRAIVVGFPLFALGGLAFAMIWAQMAWSRFWGWDPKEVWALITFLFYAALLHLRIGRGWEGERTAWMAIVGFGIIMFNQVFVNLVISGLHSYA</sequence>
<feature type="transmembrane region" description="Helical" evidence="6">
    <location>
        <begin position="309"/>
        <end position="331"/>
    </location>
</feature>
<evidence type="ECO:0000256" key="5">
    <source>
        <dbReference type="ARBA" id="ARBA00023136"/>
    </source>
</evidence>
<dbReference type="PANTHER" id="PTHR30071:SF1">
    <property type="entry name" value="CYTOCHROME B_B6 PROTEIN-RELATED"/>
    <property type="match status" value="1"/>
</dbReference>
<keyword evidence="9" id="KW-1185">Reference proteome</keyword>
<evidence type="ECO:0000259" key="7">
    <source>
        <dbReference type="Pfam" id="PF01578"/>
    </source>
</evidence>
<dbReference type="InterPro" id="IPR017562">
    <property type="entry name" value="Cyt_c_biogenesis_CcsA"/>
</dbReference>
<feature type="domain" description="Cytochrome c assembly protein" evidence="7">
    <location>
        <begin position="270"/>
        <end position="396"/>
    </location>
</feature>
<reference evidence="8 9" key="1">
    <citation type="submission" date="2024-02" db="EMBL/GenBank/DDBJ databases">
        <title>Seven novel Bacillus-like species.</title>
        <authorList>
            <person name="Liu G."/>
        </authorList>
    </citation>
    <scope>NUCLEOTIDE SEQUENCE [LARGE SCALE GENOMIC DNA]</scope>
    <source>
        <strain evidence="8 9">FJAT-52991</strain>
    </source>
</reference>
<feature type="transmembrane region" description="Helical" evidence="6">
    <location>
        <begin position="172"/>
        <end position="195"/>
    </location>
</feature>
<feature type="transmembrane region" description="Helical" evidence="6">
    <location>
        <begin position="42"/>
        <end position="60"/>
    </location>
</feature>
<evidence type="ECO:0000256" key="1">
    <source>
        <dbReference type="ARBA" id="ARBA00004141"/>
    </source>
</evidence>
<evidence type="ECO:0000256" key="6">
    <source>
        <dbReference type="SAM" id="Phobius"/>
    </source>
</evidence>
<dbReference type="InterPro" id="IPR045062">
    <property type="entry name" value="Cyt_c_biogenesis_CcsA/CcmC"/>
</dbReference>
<feature type="transmembrane region" description="Helical" evidence="6">
    <location>
        <begin position="264"/>
        <end position="282"/>
    </location>
</feature>
<name>A0ABZ2N913_9BACI</name>
<dbReference type="NCBIfam" id="TIGR03144">
    <property type="entry name" value="cytochr_II_ccsB"/>
    <property type="match status" value="1"/>
</dbReference>
<dbReference type="RefSeq" id="WP_338753269.1">
    <property type="nucleotide sequence ID" value="NZ_CP147404.1"/>
</dbReference>
<evidence type="ECO:0000256" key="2">
    <source>
        <dbReference type="ARBA" id="ARBA00022692"/>
    </source>
</evidence>
<dbReference type="EMBL" id="CP147404">
    <property type="protein sequence ID" value="WXB93780.1"/>
    <property type="molecule type" value="Genomic_DNA"/>
</dbReference>